<dbReference type="EC" id="1.1.1.304" evidence="3"/>
<dbReference type="NCBIfam" id="NF005559">
    <property type="entry name" value="PRK07231.1"/>
    <property type="match status" value="1"/>
</dbReference>
<dbReference type="SUPFAM" id="SSF51735">
    <property type="entry name" value="NAD(P)-binding Rossmann-fold domains"/>
    <property type="match status" value="1"/>
</dbReference>
<evidence type="ECO:0000256" key="1">
    <source>
        <dbReference type="ARBA" id="ARBA00006484"/>
    </source>
</evidence>
<dbReference type="InterPro" id="IPR036291">
    <property type="entry name" value="NAD(P)-bd_dom_sf"/>
</dbReference>
<dbReference type="PROSITE" id="PS00061">
    <property type="entry name" value="ADH_SHORT"/>
    <property type="match status" value="1"/>
</dbReference>
<dbReference type="CDD" id="cd05233">
    <property type="entry name" value="SDR_c"/>
    <property type="match status" value="1"/>
</dbReference>
<dbReference type="InterPro" id="IPR002347">
    <property type="entry name" value="SDR_fam"/>
</dbReference>
<dbReference type="Proteomes" id="UP000254893">
    <property type="component" value="Unassembled WGS sequence"/>
</dbReference>
<dbReference type="Pfam" id="PF13561">
    <property type="entry name" value="adh_short_C2"/>
    <property type="match status" value="1"/>
</dbReference>
<name>A0A380CVP2_SPHSI</name>
<evidence type="ECO:0000313" key="4">
    <source>
        <dbReference type="Proteomes" id="UP000254893"/>
    </source>
</evidence>
<reference evidence="3 4" key="1">
    <citation type="submission" date="2018-06" db="EMBL/GenBank/DDBJ databases">
        <authorList>
            <consortium name="Pathogen Informatics"/>
            <person name="Doyle S."/>
        </authorList>
    </citation>
    <scope>NUCLEOTIDE SEQUENCE [LARGE SCALE GENOMIC DNA]</scope>
    <source>
        <strain evidence="3 4">NCTC11388</strain>
    </source>
</reference>
<dbReference type="PANTHER" id="PTHR43477">
    <property type="entry name" value="DIHYDROANTICAPSIN 7-DEHYDROGENASE"/>
    <property type="match status" value="1"/>
</dbReference>
<keyword evidence="2 3" id="KW-0560">Oxidoreductase</keyword>
<sequence>MSKLVNKSAIITGGGSGIGKAISLLFASEGAEVHILDLNTDGAEQVVEEIIAAGGKAKAHACNVAIQSEVVAVVESIGTVDILVNNAGIAHVGKLEGCTSEDFDRIFNVNVKGAYNALYAAVPLMKKQGGGAILNMASIAAWVGISDRFAYSMSKGAIFAMTLSVARDYMADGIRCNSISPARVHTPFVDGFIAKNYPGQEAEMFEKLSKSQPIGRMAQPEEIAKLALFLCSDDAGFITGNDYPIDGGFIKLNN</sequence>
<dbReference type="Gene3D" id="3.40.50.720">
    <property type="entry name" value="NAD(P)-binding Rossmann-like Domain"/>
    <property type="match status" value="1"/>
</dbReference>
<gene>
    <name evidence="3" type="primary">budC_2</name>
    <name evidence="3" type="ORF">NCTC11388_04580</name>
</gene>
<dbReference type="RefSeq" id="WP_115171754.1">
    <property type="nucleotide sequence ID" value="NZ_UGYW01000002.1"/>
</dbReference>
<evidence type="ECO:0000313" key="3">
    <source>
        <dbReference type="EMBL" id="SUJ29259.1"/>
    </source>
</evidence>
<dbReference type="InterPro" id="IPR051122">
    <property type="entry name" value="SDR_DHRS6-like"/>
</dbReference>
<dbReference type="EMBL" id="UGYW01000002">
    <property type="protein sequence ID" value="SUJ29259.1"/>
    <property type="molecule type" value="Genomic_DNA"/>
</dbReference>
<dbReference type="FunFam" id="3.40.50.720:FF:000084">
    <property type="entry name" value="Short-chain dehydrogenase reductase"/>
    <property type="match status" value="1"/>
</dbReference>
<evidence type="ECO:0000256" key="2">
    <source>
        <dbReference type="ARBA" id="ARBA00023002"/>
    </source>
</evidence>
<organism evidence="3 4">
    <name type="scientific">Sphingobacterium spiritivorum</name>
    <name type="common">Flavobacterium spiritivorum</name>
    <dbReference type="NCBI Taxonomy" id="258"/>
    <lineage>
        <taxon>Bacteria</taxon>
        <taxon>Pseudomonadati</taxon>
        <taxon>Bacteroidota</taxon>
        <taxon>Sphingobacteriia</taxon>
        <taxon>Sphingobacteriales</taxon>
        <taxon>Sphingobacteriaceae</taxon>
        <taxon>Sphingobacterium</taxon>
    </lineage>
</organism>
<accession>A0A380CVP2</accession>
<dbReference type="InterPro" id="IPR020904">
    <property type="entry name" value="Sc_DH/Rdtase_CS"/>
</dbReference>
<dbReference type="AlphaFoldDB" id="A0A380CVP2"/>
<proteinExistence type="inferred from homology"/>
<dbReference type="PANTHER" id="PTHR43477:SF1">
    <property type="entry name" value="DIHYDROANTICAPSIN 7-DEHYDROGENASE"/>
    <property type="match status" value="1"/>
</dbReference>
<comment type="similarity">
    <text evidence="1">Belongs to the short-chain dehydrogenases/reductases (SDR) family.</text>
</comment>
<protein>
    <submittedName>
        <fullName evidence="3">Diacetyl reductase [(S)-acetoin forming]</fullName>
        <ecNumber evidence="3">1.1.1.304</ecNumber>
    </submittedName>
</protein>
<dbReference type="PRINTS" id="PR00081">
    <property type="entry name" value="GDHRDH"/>
</dbReference>
<dbReference type="GO" id="GO:0052588">
    <property type="term" value="F:diacetyl reductase ((S)-acetoin forming) (NAD+) activity"/>
    <property type="evidence" value="ECO:0007669"/>
    <property type="project" value="UniProtKB-EC"/>
</dbReference>
<dbReference type="PRINTS" id="PR00080">
    <property type="entry name" value="SDRFAMILY"/>
</dbReference>